<evidence type="ECO:0000256" key="3">
    <source>
        <dbReference type="ARBA" id="ARBA00022737"/>
    </source>
</evidence>
<dbReference type="InterPro" id="IPR015943">
    <property type="entry name" value="WD40/YVTN_repeat-like_dom_sf"/>
</dbReference>
<evidence type="ECO:0000313" key="7">
    <source>
        <dbReference type="EMBL" id="CBZ54932.1"/>
    </source>
</evidence>
<dbReference type="SUPFAM" id="SSF50978">
    <property type="entry name" value="WD40 repeat-like"/>
    <property type="match status" value="1"/>
</dbReference>
<evidence type="ECO:0000256" key="6">
    <source>
        <dbReference type="SAM" id="MobiDB-lite"/>
    </source>
</evidence>
<dbReference type="InterPro" id="IPR036322">
    <property type="entry name" value="WD40_repeat_dom_sf"/>
</dbReference>
<dbReference type="RefSeq" id="XP_003884960.1">
    <property type="nucleotide sequence ID" value="XM_003884911.1"/>
</dbReference>
<evidence type="ECO:0000256" key="4">
    <source>
        <dbReference type="ARBA" id="ARBA00023242"/>
    </source>
</evidence>
<dbReference type="Proteomes" id="UP000007494">
    <property type="component" value="Chromosome XI"/>
</dbReference>
<dbReference type="SMART" id="SM00667">
    <property type="entry name" value="LisH"/>
    <property type="match status" value="1"/>
</dbReference>
<sequence>MRIHLSSDEVNLLVHRYLLENGFLHSAFAFSAEAAIPKNPFHVTHAEKLPPNALVTLLQKALLFIYIEYHTEDETGRAIPCEEAFSFFKRHECWTRREGSEDLAASAASGLLATLAAEGAGTPRNAPAAASPSHLAKSGSEPGPESAGNELDFLPGSLLADDERAERTAERPSALRGKRATGTSVAASAWNRGGGGGPRGKKRARIQYRGATAGDGPGSGELPDALTGSVQNAGGLVEEEDRKESPHEGDGGTLSGRREDEEESEDAPPVARNETGEDTIFEGPPAHACEEKVALKNFIRLLPGQDGDAGALSEWSPADPCLIVTNFAAGSPWLYRLPLNIVGPGVLAPYRELDGPRVAGALNPGSSAHWKRDGELVATGYESGDVRVWRPLDSPFVASLSVSSTSVICTAFSCEGTYLAAACADGTVVVWKLCRDEAAETREKGGLEVGSKSETNEATSGPKASEGSRREEGRDAESGNDVSFVRVHAYRHRGGVIDLDWTRDCVIASGSVDGCIVVTDFQEGVCHCLSLGDVSPSGGTPRTVTTAVPFANSTERRAEKGGTGGSAPSPKGRRDEKREGQDAEDARDSGEALAVFPEKPAPAELEAKKEDRKGDAQKETLDASGSEAEVASLRWNADGTFLAIVDSSPVVKLWRLDVPQAPLIELAAHAEPVIKAEWRDGGRDDDQHFLVTVAMDRQLLLWDLEKSKDEPAKNIVYNYPPTSLRISGDGSRLAVGTYDSMVHIYALPSLTEVASLIDPHMVIPHITWRSTHDSIAYNVFNMNRTIVAKAEKPGAGKLEASA</sequence>
<dbReference type="GO" id="GO:0006357">
    <property type="term" value="P:regulation of transcription by RNA polymerase II"/>
    <property type="evidence" value="ECO:0007669"/>
    <property type="project" value="TreeGrafter"/>
</dbReference>
<dbReference type="VEuPathDB" id="ToxoDB:NCLIV_053590"/>
<evidence type="ECO:0000256" key="1">
    <source>
        <dbReference type="ARBA" id="ARBA00004123"/>
    </source>
</evidence>
<reference evidence="8" key="4">
    <citation type="journal article" date="2015" name="PLoS ONE">
        <title>Comprehensive Evaluation of Toxoplasma gondii VEG and Neospora caninum LIV Genomes with Tachyzoite Stage Transcriptome and Proteome Defines Novel Transcript Features.</title>
        <authorList>
            <person name="Ramaprasad A."/>
            <person name="Mourier T."/>
            <person name="Naeem R."/>
            <person name="Malas T.B."/>
            <person name="Moussa E."/>
            <person name="Panigrahi A."/>
            <person name="Vermont S.J."/>
            <person name="Otto T.D."/>
            <person name="Wastling J."/>
            <person name="Pain A."/>
        </authorList>
    </citation>
    <scope>NUCLEOTIDE SEQUENCE</scope>
    <source>
        <strain evidence="8">Liverpool</strain>
    </source>
</reference>
<feature type="repeat" description="WD" evidence="5">
    <location>
        <begin position="400"/>
        <end position="441"/>
    </location>
</feature>
<dbReference type="InterPro" id="IPR006594">
    <property type="entry name" value="LisH"/>
</dbReference>
<dbReference type="InterPro" id="IPR045183">
    <property type="entry name" value="Ebi-like"/>
</dbReference>
<evidence type="ECO:0000313" key="9">
    <source>
        <dbReference type="Proteomes" id="UP000007494"/>
    </source>
</evidence>
<feature type="compositionally biased region" description="Basic and acidic residues" evidence="6">
    <location>
        <begin position="572"/>
        <end position="590"/>
    </location>
</feature>
<feature type="region of interest" description="Disordered" evidence="6">
    <location>
        <begin position="444"/>
        <end position="479"/>
    </location>
</feature>
<dbReference type="eggNOG" id="KOG0273">
    <property type="taxonomic scope" value="Eukaryota"/>
</dbReference>
<feature type="region of interest" description="Disordered" evidence="6">
    <location>
        <begin position="236"/>
        <end position="283"/>
    </location>
</feature>
<proteinExistence type="predicted"/>
<gene>
    <name evidence="8" type="ORF">BN1204_053590</name>
    <name evidence="7" type="ORF">NCLIV_053590</name>
</gene>
<protein>
    <submittedName>
        <fullName evidence="7">WD-40 repeat protein, related</fullName>
    </submittedName>
</protein>
<dbReference type="PROSITE" id="PS50896">
    <property type="entry name" value="LISH"/>
    <property type="match status" value="1"/>
</dbReference>
<dbReference type="GO" id="GO:0000118">
    <property type="term" value="C:histone deacetylase complex"/>
    <property type="evidence" value="ECO:0007669"/>
    <property type="project" value="TreeGrafter"/>
</dbReference>
<feature type="region of interest" description="Disordered" evidence="6">
    <location>
        <begin position="121"/>
        <end position="203"/>
    </location>
</feature>
<dbReference type="Gene3D" id="1.20.960.30">
    <property type="match status" value="1"/>
</dbReference>
<dbReference type="Pfam" id="PF08513">
    <property type="entry name" value="LisH"/>
    <property type="match status" value="1"/>
</dbReference>
<dbReference type="PROSITE" id="PS50082">
    <property type="entry name" value="WD_REPEATS_2"/>
    <property type="match status" value="1"/>
</dbReference>
<dbReference type="AlphaFoldDB" id="F0VMI6"/>
<dbReference type="OMA" id="PFHVTHA"/>
<dbReference type="GeneID" id="13446638"/>
<feature type="region of interest" description="Disordered" evidence="6">
    <location>
        <begin position="535"/>
        <end position="628"/>
    </location>
</feature>
<reference evidence="9" key="3">
    <citation type="journal article" date="2012" name="PLoS Pathog.">
        <title>Comparative genomics of the apicomplexan parasites Toxoplasma gondii and Neospora caninum: Coccidia differing in host range and transmission strategy.</title>
        <authorList>
            <person name="Reid A.J."/>
            <person name="Vermont S.J."/>
            <person name="Cotton J.A."/>
            <person name="Harris D."/>
            <person name="Hill-Cawthorne G.A."/>
            <person name="Konen-Waisman S."/>
            <person name="Latham S.M."/>
            <person name="Mourier T."/>
            <person name="Norton R."/>
            <person name="Quail M.A."/>
            <person name="Sanders M."/>
            <person name="Shanmugam D."/>
            <person name="Sohal A."/>
            <person name="Wasmuth J.D."/>
            <person name="Brunk B."/>
            <person name="Grigg M.E."/>
            <person name="Howard J.C."/>
            <person name="Parkinson J."/>
            <person name="Roos D.S."/>
            <person name="Trees A.J."/>
            <person name="Berriman M."/>
            <person name="Pain A."/>
            <person name="Wastling J.M."/>
        </authorList>
    </citation>
    <scope>NUCLEOTIDE SEQUENCE [LARGE SCALE GENOMIC DNA]</scope>
    <source>
        <strain evidence="9">Liverpool</strain>
    </source>
</reference>
<dbReference type="SMART" id="SM00320">
    <property type="entry name" value="WD40"/>
    <property type="match status" value="6"/>
</dbReference>
<reference evidence="7" key="1">
    <citation type="submission" date="2011-02" db="EMBL/GenBank/DDBJ databases">
        <authorList>
            <person name="Aslett M."/>
        </authorList>
    </citation>
    <scope>NUCLEOTIDE SEQUENCE</scope>
    <source>
        <strain evidence="7">Liverpool</strain>
    </source>
</reference>
<dbReference type="Gene3D" id="2.130.10.10">
    <property type="entry name" value="YVTN repeat-like/Quinoprotein amine dehydrogenase"/>
    <property type="match status" value="2"/>
</dbReference>
<feature type="compositionally biased region" description="Basic and acidic residues" evidence="6">
    <location>
        <begin position="466"/>
        <end position="477"/>
    </location>
</feature>
<dbReference type="OrthoDB" id="1367865at2759"/>
<keyword evidence="4" id="KW-0539">Nucleus</keyword>
<reference evidence="7" key="2">
    <citation type="submission" date="2011-03" db="EMBL/GenBank/DDBJ databases">
        <title>Comparative genomics and transcriptomics of Neospora caninum and Toxoplasma gondii.</title>
        <authorList>
            <person name="Reid A.J."/>
            <person name="Sohal A."/>
            <person name="Harris D."/>
            <person name="Quail M."/>
            <person name="Sanders M."/>
            <person name="Berriman M."/>
            <person name="Wastling J.M."/>
            <person name="Pain A."/>
        </authorList>
    </citation>
    <scope>NUCLEOTIDE SEQUENCE</scope>
    <source>
        <strain evidence="7">Liverpool</strain>
    </source>
</reference>
<keyword evidence="9" id="KW-1185">Reference proteome</keyword>
<dbReference type="PANTHER" id="PTHR22846">
    <property type="entry name" value="WD40 REPEAT PROTEIN"/>
    <property type="match status" value="1"/>
</dbReference>
<feature type="compositionally biased region" description="Basic and acidic residues" evidence="6">
    <location>
        <begin position="240"/>
        <end position="250"/>
    </location>
</feature>
<comment type="subcellular location">
    <subcellularLocation>
        <location evidence="1">Nucleus</location>
    </subcellularLocation>
</comment>
<feature type="compositionally biased region" description="Basic and acidic residues" evidence="6">
    <location>
        <begin position="161"/>
        <end position="170"/>
    </location>
</feature>
<dbReference type="GO" id="GO:0003714">
    <property type="term" value="F:transcription corepressor activity"/>
    <property type="evidence" value="ECO:0007669"/>
    <property type="project" value="InterPro"/>
</dbReference>
<evidence type="ECO:0000256" key="2">
    <source>
        <dbReference type="ARBA" id="ARBA00022574"/>
    </source>
</evidence>
<keyword evidence="2 5" id="KW-0853">WD repeat</keyword>
<name>F0VMI6_NEOCL</name>
<dbReference type="InterPro" id="IPR001680">
    <property type="entry name" value="WD40_rpt"/>
</dbReference>
<accession>F0VMI6</accession>
<dbReference type="InParanoid" id="F0VMI6"/>
<dbReference type="EMBL" id="FR823392">
    <property type="protein sequence ID" value="CBZ54932.1"/>
    <property type="molecule type" value="Genomic_DNA"/>
</dbReference>
<organism evidence="7 9">
    <name type="scientific">Neospora caninum (strain Liverpool)</name>
    <dbReference type="NCBI Taxonomy" id="572307"/>
    <lineage>
        <taxon>Eukaryota</taxon>
        <taxon>Sar</taxon>
        <taxon>Alveolata</taxon>
        <taxon>Apicomplexa</taxon>
        <taxon>Conoidasida</taxon>
        <taxon>Coccidia</taxon>
        <taxon>Eucoccidiorida</taxon>
        <taxon>Eimeriorina</taxon>
        <taxon>Sarcocystidae</taxon>
        <taxon>Neospora</taxon>
    </lineage>
</organism>
<evidence type="ECO:0000313" key="8">
    <source>
        <dbReference type="EMBL" id="CEL69654.1"/>
    </source>
</evidence>
<dbReference type="PANTHER" id="PTHR22846:SF2">
    <property type="entry name" value="F-BOX-LIKE_WD REPEAT-CONTAINING PROTEIN EBI"/>
    <property type="match status" value="1"/>
</dbReference>
<dbReference type="EMBL" id="LN714486">
    <property type="protein sequence ID" value="CEL69654.1"/>
    <property type="molecule type" value="Genomic_DNA"/>
</dbReference>
<feature type="compositionally biased region" description="Polar residues" evidence="6">
    <location>
        <begin position="537"/>
        <end position="546"/>
    </location>
</feature>
<dbReference type="Pfam" id="PF00400">
    <property type="entry name" value="WD40"/>
    <property type="match status" value="1"/>
</dbReference>
<feature type="compositionally biased region" description="Basic and acidic residues" evidence="6">
    <location>
        <begin position="605"/>
        <end position="621"/>
    </location>
</feature>
<keyword evidence="3" id="KW-0677">Repeat</keyword>
<evidence type="ECO:0000256" key="5">
    <source>
        <dbReference type="PROSITE-ProRule" id="PRU00221"/>
    </source>
</evidence>